<accession>A0A2Z4J9M4</accession>
<dbReference type="AlphaFoldDB" id="A0A2Z4J9M4"/>
<evidence type="ECO:0000313" key="2">
    <source>
        <dbReference type="Proteomes" id="UP000249616"/>
    </source>
</evidence>
<dbReference type="EMBL" id="CP030073">
    <property type="protein sequence ID" value="AWW41922.1"/>
    <property type="molecule type" value="Genomic_DNA"/>
</dbReference>
<dbReference type="Proteomes" id="UP000249616">
    <property type="component" value="Chromosome"/>
</dbReference>
<keyword evidence="2" id="KW-1185">Reference proteome</keyword>
<protein>
    <submittedName>
        <fullName evidence="1">Uncharacterized protein</fullName>
    </submittedName>
</protein>
<reference evidence="1 2" key="1">
    <citation type="journal article" date="2019" name="Int. J. Syst. Evol. Microbiol.">
        <title>Streptomyces cadmiisoli sp. nov., a novel actinomycete isolated from cadmium-contaminated soil.</title>
        <authorList>
            <person name="Li K."/>
            <person name="Tang X."/>
            <person name="Zhao J."/>
            <person name="Guo Y."/>
            <person name="Tang Y."/>
            <person name="Gao J."/>
        </authorList>
    </citation>
    <scope>NUCLEOTIDE SEQUENCE [LARGE SCALE GENOMIC DNA]</scope>
    <source>
        <strain evidence="1 2">ZFG47</strain>
    </source>
</reference>
<evidence type="ECO:0000313" key="1">
    <source>
        <dbReference type="EMBL" id="AWW41922.1"/>
    </source>
</evidence>
<gene>
    <name evidence="1" type="ORF">DN051_39265</name>
</gene>
<name>A0A2Z4J9M4_9ACTN</name>
<proteinExistence type="predicted"/>
<dbReference type="KEGG" id="scad:DN051_39265"/>
<organism evidence="1 2">
    <name type="scientific">Streptomyces cadmiisoli</name>
    <dbReference type="NCBI Taxonomy" id="2184053"/>
    <lineage>
        <taxon>Bacteria</taxon>
        <taxon>Bacillati</taxon>
        <taxon>Actinomycetota</taxon>
        <taxon>Actinomycetes</taxon>
        <taxon>Kitasatosporales</taxon>
        <taxon>Streptomycetaceae</taxon>
        <taxon>Streptomyces</taxon>
        <taxon>Streptomyces aurantiacus group</taxon>
    </lineage>
</organism>
<sequence length="85" mass="9489">MVTCWAVVGNRAAAGCRTLRDGALTFLIGFTAPSVTSEQCRARTMHACRNMRDGERLLQYSETLITWAAVTLVARGRTQQKWLSR</sequence>